<dbReference type="SMART" id="SM00342">
    <property type="entry name" value="HTH_ARAC"/>
    <property type="match status" value="1"/>
</dbReference>
<keyword evidence="6" id="KW-1185">Reference proteome</keyword>
<dbReference type="InterPro" id="IPR018060">
    <property type="entry name" value="HTH_AraC"/>
</dbReference>
<keyword evidence="2" id="KW-0238">DNA-binding</keyword>
<sequence>MTDISFATRTSRDVDEHATSVSAWDQQYEQLSPGAFEGRTAELRVGPVQVFHESANRTVLQSGSARPGTHTLGLVQPAGDAGWFCGHAIEAERLLTVSSDHAFELIAGAGMCISGVSIDTAHLSRVAAQLHGNDEGLPSHPGPRAIEMPAPVRDGLKALIASALSMARQQPALMQQPAVQHSLAQTLTEAALDCIAPGLRSASVRPSAASRRRILHSAREYMRAHVDEPITVPELCSATGASRRALQYAFEETLRLSPVAYLRVMRLNRVRSELIVQTHATVGDIAARWGFWHPSRFASEYRRHFGELPSVTRARRGRGLPSSPALALNRRNLVATSHHENVGSRPHVS</sequence>
<dbReference type="Proteomes" id="UP001367030">
    <property type="component" value="Unassembled WGS sequence"/>
</dbReference>
<dbReference type="PROSITE" id="PS01124">
    <property type="entry name" value="HTH_ARAC_FAMILY_2"/>
    <property type="match status" value="1"/>
</dbReference>
<dbReference type="PANTHER" id="PTHR46796:SF12">
    <property type="entry name" value="HTH-TYPE DNA-BINDING TRANSCRIPTIONAL ACTIVATOR EUTR"/>
    <property type="match status" value="1"/>
</dbReference>
<accession>A0ABU8XB83</accession>
<evidence type="ECO:0000256" key="1">
    <source>
        <dbReference type="ARBA" id="ARBA00023015"/>
    </source>
</evidence>
<protein>
    <submittedName>
        <fullName evidence="5">Helix-turn-helix domain-containing protein</fullName>
    </submittedName>
</protein>
<evidence type="ECO:0000256" key="3">
    <source>
        <dbReference type="ARBA" id="ARBA00023163"/>
    </source>
</evidence>
<evidence type="ECO:0000259" key="4">
    <source>
        <dbReference type="PROSITE" id="PS01124"/>
    </source>
</evidence>
<name>A0ABU8XB83_9BURK</name>
<organism evidence="5 6">
    <name type="scientific">Variovorax robiniae</name>
    <dbReference type="NCBI Taxonomy" id="1836199"/>
    <lineage>
        <taxon>Bacteria</taxon>
        <taxon>Pseudomonadati</taxon>
        <taxon>Pseudomonadota</taxon>
        <taxon>Betaproteobacteria</taxon>
        <taxon>Burkholderiales</taxon>
        <taxon>Comamonadaceae</taxon>
        <taxon>Variovorax</taxon>
    </lineage>
</organism>
<dbReference type="PROSITE" id="PS00041">
    <property type="entry name" value="HTH_ARAC_FAMILY_1"/>
    <property type="match status" value="1"/>
</dbReference>
<comment type="caution">
    <text evidence="5">The sequence shown here is derived from an EMBL/GenBank/DDBJ whole genome shotgun (WGS) entry which is preliminary data.</text>
</comment>
<gene>
    <name evidence="5" type="ORF">WKW79_20565</name>
</gene>
<dbReference type="InterPro" id="IPR050204">
    <property type="entry name" value="AraC_XylS_family_regulators"/>
</dbReference>
<dbReference type="PANTHER" id="PTHR46796">
    <property type="entry name" value="HTH-TYPE TRANSCRIPTIONAL ACTIVATOR RHAS-RELATED"/>
    <property type="match status" value="1"/>
</dbReference>
<keyword evidence="1" id="KW-0805">Transcription regulation</keyword>
<evidence type="ECO:0000313" key="5">
    <source>
        <dbReference type="EMBL" id="MEJ8856981.1"/>
    </source>
</evidence>
<feature type="domain" description="HTH araC/xylS-type" evidence="4">
    <location>
        <begin position="216"/>
        <end position="315"/>
    </location>
</feature>
<proteinExistence type="predicted"/>
<dbReference type="RefSeq" id="WP_340337059.1">
    <property type="nucleotide sequence ID" value="NZ_JBBKZS010000009.1"/>
</dbReference>
<dbReference type="Pfam" id="PF12833">
    <property type="entry name" value="HTH_18"/>
    <property type="match status" value="1"/>
</dbReference>
<evidence type="ECO:0000313" key="6">
    <source>
        <dbReference type="Proteomes" id="UP001367030"/>
    </source>
</evidence>
<evidence type="ECO:0000256" key="2">
    <source>
        <dbReference type="ARBA" id="ARBA00023125"/>
    </source>
</evidence>
<dbReference type="InterPro" id="IPR009057">
    <property type="entry name" value="Homeodomain-like_sf"/>
</dbReference>
<dbReference type="InterPro" id="IPR018062">
    <property type="entry name" value="HTH_AraC-typ_CS"/>
</dbReference>
<reference evidence="5 6" key="1">
    <citation type="submission" date="2024-03" db="EMBL/GenBank/DDBJ databases">
        <title>Novel species of the genus Variovorax.</title>
        <authorList>
            <person name="Liu Q."/>
            <person name="Xin Y.-H."/>
        </authorList>
    </citation>
    <scope>NUCLEOTIDE SEQUENCE [LARGE SCALE GENOMIC DNA]</scope>
    <source>
        <strain evidence="5 6">KACC 18901</strain>
    </source>
</reference>
<dbReference type="SUPFAM" id="SSF46689">
    <property type="entry name" value="Homeodomain-like"/>
    <property type="match status" value="2"/>
</dbReference>
<keyword evidence="3" id="KW-0804">Transcription</keyword>
<dbReference type="EMBL" id="JBBKZS010000009">
    <property type="protein sequence ID" value="MEJ8856981.1"/>
    <property type="molecule type" value="Genomic_DNA"/>
</dbReference>
<dbReference type="Gene3D" id="1.10.10.60">
    <property type="entry name" value="Homeodomain-like"/>
    <property type="match status" value="1"/>
</dbReference>